<dbReference type="PROSITE" id="PS50280">
    <property type="entry name" value="SET"/>
    <property type="match status" value="1"/>
</dbReference>
<name>A0A7M7RER8_STRPU</name>
<dbReference type="KEGG" id="spu:582478"/>
<keyword evidence="10" id="KW-1185">Reference proteome</keyword>
<feature type="domain" description="SET" evidence="8">
    <location>
        <begin position="48"/>
        <end position="281"/>
    </location>
</feature>
<reference evidence="9" key="2">
    <citation type="submission" date="2021-01" db="UniProtKB">
        <authorList>
            <consortium name="EnsemblMetazoa"/>
        </authorList>
    </citation>
    <scope>IDENTIFICATION</scope>
</reference>
<dbReference type="Gene3D" id="3.90.1420.10">
    <property type="entry name" value="Rubisco LSMT, substrate-binding domain"/>
    <property type="match status" value="1"/>
</dbReference>
<proteinExistence type="inferred from homology"/>
<evidence type="ECO:0000256" key="2">
    <source>
        <dbReference type="ARBA" id="ARBA00022603"/>
    </source>
</evidence>
<dbReference type="InterPro" id="IPR011383">
    <property type="entry name" value="N-lys_methylase_SETD6"/>
</dbReference>
<dbReference type="Pfam" id="PF00856">
    <property type="entry name" value="SET"/>
    <property type="match status" value="1"/>
</dbReference>
<dbReference type="Proteomes" id="UP000007110">
    <property type="component" value="Unassembled WGS sequence"/>
</dbReference>
<dbReference type="InterPro" id="IPR044430">
    <property type="entry name" value="SETD6_SET"/>
</dbReference>
<dbReference type="AlphaFoldDB" id="A0A7M7RER8"/>
<dbReference type="CDD" id="cd19178">
    <property type="entry name" value="SET_SETD6"/>
    <property type="match status" value="1"/>
</dbReference>
<evidence type="ECO:0000259" key="8">
    <source>
        <dbReference type="PROSITE" id="PS50280"/>
    </source>
</evidence>
<protein>
    <recommendedName>
        <fullName evidence="6">N-lysine methyltransferase</fullName>
        <ecNumber evidence="6">2.1.1.-</ecNumber>
    </recommendedName>
</protein>
<sequence length="466" mass="53193">MAAPMKRPCEESGTGISPSGEECLLKKQSTDCQMFLSWCEQEGIIQNSKVTVRRSGSCAQCGMIALDDISKGETLFTVPRSVLLHPATCSPVVAQRLEEDEDSLETESGWVPLILAVMYEHTNRSSRWRPYLDLFPDYSELDQPMFWDSNYMQPELRGTGIAEAVQRDLRNIDRDYHDVALPFIKKNADLFSEEKHNLDLYKRTVSFIMAYSFTESPDYDEDDDDSDDDDEETHPPMMVPLADALNHIAKNNAQLKFGKESLRMVATEDIKKGSEVFNTYGEIANWQLLHMYGFAEEYPENIYDTVDIPHRYLLEEARTHEAFSATMDERWKFLKELEAVSDDGGFVIGMDGVLAEDEVFMALKVITLDKETYDNLGPDDCPSPEEESFTNGELCNLPESWRGLLAGAANRTLKNFNDLHPKDTDAESSVPEELAKLSHRARYSLYVRMGQRKILERLVDFCRITW</sequence>
<dbReference type="GO" id="GO:0016279">
    <property type="term" value="F:protein-lysine N-methyltransferase activity"/>
    <property type="evidence" value="ECO:0000318"/>
    <property type="project" value="GO_Central"/>
</dbReference>
<feature type="region of interest" description="Disordered" evidence="7">
    <location>
        <begin position="216"/>
        <end position="237"/>
    </location>
</feature>
<dbReference type="PANTHER" id="PTHR13271">
    <property type="entry name" value="UNCHARACTERIZED PUTATIVE METHYLTRANSFERASE"/>
    <property type="match status" value="1"/>
</dbReference>
<dbReference type="GO" id="GO:0032259">
    <property type="term" value="P:methylation"/>
    <property type="evidence" value="ECO:0007669"/>
    <property type="project" value="UniProtKB-KW"/>
</dbReference>
<evidence type="ECO:0000256" key="1">
    <source>
        <dbReference type="ARBA" id="ARBA00004123"/>
    </source>
</evidence>
<dbReference type="Gene3D" id="3.90.1410.10">
    <property type="entry name" value="set domain protein methyltransferase, domain 1"/>
    <property type="match status" value="1"/>
</dbReference>
<keyword evidence="4 6" id="KW-0949">S-adenosyl-L-methionine</keyword>
<dbReference type="InterPro" id="IPR050600">
    <property type="entry name" value="SETD3_SETD6_MTase"/>
</dbReference>
<dbReference type="OrthoDB" id="341421at2759"/>
<dbReference type="FunFam" id="3.90.1410.10:FF:000007">
    <property type="entry name" value="Ribosomal lysine N-methyltransferase 4"/>
    <property type="match status" value="1"/>
</dbReference>
<dbReference type="EC" id="2.1.1.-" evidence="6"/>
<dbReference type="InterPro" id="IPR036464">
    <property type="entry name" value="Rubisco_LSMT_subst-bd_sf"/>
</dbReference>
<dbReference type="PIRSF" id="PIRSF011771">
    <property type="entry name" value="RMS1_SET"/>
    <property type="match status" value="1"/>
</dbReference>
<dbReference type="InParanoid" id="A0A7M7RER8"/>
<dbReference type="OMA" id="RVDWWLE"/>
<comment type="similarity">
    <text evidence="6">Belongs to the class V-like SAM-binding methyltransferase superfamily. Histone-lysine methyltransferase family. SETD6 subfamily.</text>
</comment>
<evidence type="ECO:0000256" key="3">
    <source>
        <dbReference type="ARBA" id="ARBA00022679"/>
    </source>
</evidence>
<evidence type="ECO:0000256" key="7">
    <source>
        <dbReference type="SAM" id="MobiDB-lite"/>
    </source>
</evidence>
<evidence type="ECO:0000313" key="9">
    <source>
        <dbReference type="EnsemblMetazoa" id="XP_787519"/>
    </source>
</evidence>
<feature type="compositionally biased region" description="Acidic residues" evidence="7">
    <location>
        <begin position="217"/>
        <end position="232"/>
    </location>
</feature>
<evidence type="ECO:0000256" key="6">
    <source>
        <dbReference type="PIRNR" id="PIRNR011771"/>
    </source>
</evidence>
<keyword evidence="3 6" id="KW-0808">Transferase</keyword>
<dbReference type="InterPro" id="IPR001214">
    <property type="entry name" value="SET_dom"/>
</dbReference>
<dbReference type="InterPro" id="IPR046341">
    <property type="entry name" value="SET_dom_sf"/>
</dbReference>
<accession>A0A7M7RER8</accession>
<comment type="subcellular location">
    <subcellularLocation>
        <location evidence="1 6">Nucleus</location>
    </subcellularLocation>
</comment>
<dbReference type="RefSeq" id="XP_787519.5">
    <property type="nucleotide sequence ID" value="XM_782426.5"/>
</dbReference>
<dbReference type="InterPro" id="IPR015353">
    <property type="entry name" value="Rubisco_LSMT_subst-bd"/>
</dbReference>
<reference evidence="10" key="1">
    <citation type="submission" date="2015-02" db="EMBL/GenBank/DDBJ databases">
        <title>Genome sequencing for Strongylocentrotus purpuratus.</title>
        <authorList>
            <person name="Murali S."/>
            <person name="Liu Y."/>
            <person name="Vee V."/>
            <person name="English A."/>
            <person name="Wang M."/>
            <person name="Skinner E."/>
            <person name="Han Y."/>
            <person name="Muzny D.M."/>
            <person name="Worley K.C."/>
            <person name="Gibbs R.A."/>
        </authorList>
    </citation>
    <scope>NUCLEOTIDE SEQUENCE</scope>
</reference>
<dbReference type="CTD" id="79918"/>
<keyword evidence="2 6" id="KW-0489">Methyltransferase</keyword>
<organism evidence="9 10">
    <name type="scientific">Strongylocentrotus purpuratus</name>
    <name type="common">Purple sea urchin</name>
    <dbReference type="NCBI Taxonomy" id="7668"/>
    <lineage>
        <taxon>Eukaryota</taxon>
        <taxon>Metazoa</taxon>
        <taxon>Echinodermata</taxon>
        <taxon>Eleutherozoa</taxon>
        <taxon>Echinozoa</taxon>
        <taxon>Echinoidea</taxon>
        <taxon>Euechinoidea</taxon>
        <taxon>Echinacea</taxon>
        <taxon>Camarodonta</taxon>
        <taxon>Echinidea</taxon>
        <taxon>Strongylocentrotidae</taxon>
        <taxon>Strongylocentrotus</taxon>
    </lineage>
</organism>
<dbReference type="FunCoup" id="A0A7M7RER8">
    <property type="interactions" value="514"/>
</dbReference>
<evidence type="ECO:0000256" key="4">
    <source>
        <dbReference type="ARBA" id="ARBA00022691"/>
    </source>
</evidence>
<evidence type="ECO:0000313" key="10">
    <source>
        <dbReference type="Proteomes" id="UP000007110"/>
    </source>
</evidence>
<dbReference type="GeneID" id="582478"/>
<dbReference type="PANTHER" id="PTHR13271:SF34">
    <property type="entry name" value="N-LYSINE METHYLTRANSFERASE SETD6"/>
    <property type="match status" value="1"/>
</dbReference>
<dbReference type="EnsemblMetazoa" id="XM_782426">
    <property type="protein sequence ID" value="XP_787519"/>
    <property type="gene ID" value="LOC582478"/>
</dbReference>
<keyword evidence="5 6" id="KW-0539">Nucleus</keyword>
<dbReference type="Pfam" id="PF09273">
    <property type="entry name" value="Rubis-subs-bind"/>
    <property type="match status" value="1"/>
</dbReference>
<dbReference type="SUPFAM" id="SSF82199">
    <property type="entry name" value="SET domain"/>
    <property type="match status" value="1"/>
</dbReference>
<dbReference type="GO" id="GO:0005634">
    <property type="term" value="C:nucleus"/>
    <property type="evidence" value="ECO:0000318"/>
    <property type="project" value="GO_Central"/>
</dbReference>
<comment type="function">
    <text evidence="6">Protein-lysine N-methyltransferase.</text>
</comment>
<evidence type="ECO:0000256" key="5">
    <source>
        <dbReference type="ARBA" id="ARBA00023242"/>
    </source>
</evidence>